<evidence type="ECO:0000256" key="9">
    <source>
        <dbReference type="ARBA" id="ARBA00023121"/>
    </source>
</evidence>
<dbReference type="InterPro" id="IPR026169">
    <property type="entry name" value="MIEAP"/>
</dbReference>
<evidence type="ECO:0000256" key="5">
    <source>
        <dbReference type="ARBA" id="ARBA00019863"/>
    </source>
</evidence>
<evidence type="ECO:0000259" key="15">
    <source>
        <dbReference type="Pfam" id="PF16026"/>
    </source>
</evidence>
<feature type="domain" description="Mitochondria-eating protein C-terminal" evidence="15">
    <location>
        <begin position="566"/>
        <end position="754"/>
    </location>
</feature>
<protein>
    <recommendedName>
        <fullName evidence="5">Mitochondria-eating protein</fullName>
    </recommendedName>
    <alternativeName>
        <fullName evidence="12">Spermatogenesis-associated protein 18</fullName>
    </alternativeName>
</protein>
<proteinExistence type="inferred from homology"/>
<dbReference type="GO" id="GO:0008289">
    <property type="term" value="F:lipid binding"/>
    <property type="evidence" value="ECO:0007669"/>
    <property type="project" value="UniProtKB-KW"/>
</dbReference>
<comment type="similarity">
    <text evidence="4">Belongs to the MIEAP family.</text>
</comment>
<evidence type="ECO:0000256" key="8">
    <source>
        <dbReference type="ARBA" id="ARBA00023054"/>
    </source>
</evidence>
<keyword evidence="9" id="KW-0446">Lipid-binding</keyword>
<comment type="subcellular location">
    <subcellularLocation>
        <location evidence="3">Cytoplasm</location>
    </subcellularLocation>
    <subcellularLocation>
        <location evidence="2">Mitochondrion matrix</location>
    </subcellularLocation>
    <subcellularLocation>
        <location evidence="1">Mitochondrion outer membrane</location>
    </subcellularLocation>
</comment>
<dbReference type="Pfam" id="PF16026">
    <property type="entry name" value="MIEAP"/>
    <property type="match status" value="2"/>
</dbReference>
<evidence type="ECO:0000313" key="17">
    <source>
        <dbReference type="Proteomes" id="UP001634394"/>
    </source>
</evidence>
<feature type="compositionally biased region" description="Basic and acidic residues" evidence="14">
    <location>
        <begin position="1"/>
        <end position="26"/>
    </location>
</feature>
<keyword evidence="7" id="KW-1000">Mitochondrion outer membrane</keyword>
<feature type="coiled-coil region" evidence="13">
    <location>
        <begin position="53"/>
        <end position="97"/>
    </location>
</feature>
<feature type="coiled-coil region" evidence="13">
    <location>
        <begin position="494"/>
        <end position="542"/>
    </location>
</feature>
<evidence type="ECO:0000256" key="3">
    <source>
        <dbReference type="ARBA" id="ARBA00004496"/>
    </source>
</evidence>
<dbReference type="Proteomes" id="UP001634394">
    <property type="component" value="Unassembled WGS sequence"/>
</dbReference>
<keyword evidence="17" id="KW-1185">Reference proteome</keyword>
<keyword evidence="11" id="KW-0472">Membrane</keyword>
<evidence type="ECO:0000256" key="7">
    <source>
        <dbReference type="ARBA" id="ARBA00022787"/>
    </source>
</evidence>
<sequence>MDSKRKCEDAPNLSKDKKIGNERTSEKPTPAKKRKADPENSPQHVNAENCQSCTQLENIKKEKEEALQSLQSAYAKNDQLSTRLENERKLKEEALIRLSSLASNMLRNNNPNIADLSDPHRPTKLSEQFSELYDNEWTDAFEELQKLPGDKKDKEIISYLLRFLLEINSVCSSVTTSKLSEIQRQLVFPAMPSDENKVNPELLKNIKDEIKSTAPKYIKEIEVHVHNHLKKWLPWKSLESCMDSGNVKRYIDKCTDVCWYMSVQDPQICMEGTPSPDGNFDSSKYKEYTSKGPYEEFVVWPVLYLHRGGPILSKGVAQGSNQETNTLSSTGMRLTPSLVQHAWDEGGFNKRHNFNYESDDHSRQSRIDPSESTSDPFDLDTAMLYFNVTALQKSCKQLNNLKIKLDKKKKKKEKKEKKKPSHQEESKDFKKKKEEYREVYNEILTERAAVESIFDKPARSTADNQPRRQIASERQKPKLRSHLSQIGSEDCEKCQQKKTNIWKLQAEIDKFRNDAKDMQHKISALEKQIAIERSEKEDALRRLSSMASAKLRYNNPNIADLSDPNRPTKIAEKLSEIYDNEWTDAFDHLETTHSKNEEENIQLLLNVIIEIYQHCNNKCEDILSKIIAPLKQQDIPPEVGNDLKTVVKKLAQYKMPAVTKEIKSILPSRFKNTGHLFRHNGDAFDIYIDRCIDACLHMSVQDPPMYLSAVPNMDGLFSNDLYKAYTKSGKYEMFIVWPVLYLQRNGQIMTKGVAQGTDENIKIKNNSNQSYQQSAPSHHVDRRQHVYEHRQQHQHGQDWNQYSVTRTSYGQPTNYRVSKYPSNHRGYEYSNYQFSKTYYNQS</sequence>
<reference evidence="16 17" key="1">
    <citation type="submission" date="2024-11" db="EMBL/GenBank/DDBJ databases">
        <title>Chromosome-level genome assembly of the freshwater bivalve Anodonta woodiana.</title>
        <authorList>
            <person name="Chen X."/>
        </authorList>
    </citation>
    <scope>NUCLEOTIDE SEQUENCE [LARGE SCALE GENOMIC DNA]</scope>
    <source>
        <strain evidence="16">MN2024</strain>
        <tissue evidence="16">Gills</tissue>
    </source>
</reference>
<feature type="compositionally biased region" description="Polar residues" evidence="14">
    <location>
        <begin position="40"/>
        <end position="49"/>
    </location>
</feature>
<evidence type="ECO:0000256" key="1">
    <source>
        <dbReference type="ARBA" id="ARBA00004294"/>
    </source>
</evidence>
<evidence type="ECO:0000256" key="14">
    <source>
        <dbReference type="SAM" id="MobiDB-lite"/>
    </source>
</evidence>
<dbReference type="PANTHER" id="PTHR21771">
    <property type="entry name" value="MITOCHONDRIA-EATING PROTEIN-RELATED"/>
    <property type="match status" value="1"/>
</dbReference>
<dbReference type="AlphaFoldDB" id="A0ABD3WYL9"/>
<evidence type="ECO:0000256" key="12">
    <source>
        <dbReference type="ARBA" id="ARBA00032687"/>
    </source>
</evidence>
<feature type="compositionally biased region" description="Basic and acidic residues" evidence="14">
    <location>
        <begin position="358"/>
        <end position="369"/>
    </location>
</feature>
<feature type="domain" description="Mitochondria-eating protein C-terminal" evidence="15">
    <location>
        <begin position="121"/>
        <end position="317"/>
    </location>
</feature>
<evidence type="ECO:0000256" key="4">
    <source>
        <dbReference type="ARBA" id="ARBA00008233"/>
    </source>
</evidence>
<feature type="compositionally biased region" description="Basic and acidic residues" evidence="14">
    <location>
        <begin position="421"/>
        <end position="431"/>
    </location>
</feature>
<keyword evidence="8 13" id="KW-0175">Coiled coil</keyword>
<evidence type="ECO:0000256" key="10">
    <source>
        <dbReference type="ARBA" id="ARBA00023128"/>
    </source>
</evidence>
<accession>A0ABD3WYL9</accession>
<feature type="region of interest" description="Disordered" evidence="14">
    <location>
        <begin position="455"/>
        <end position="489"/>
    </location>
</feature>
<feature type="region of interest" description="Disordered" evidence="14">
    <location>
        <begin position="406"/>
        <end position="431"/>
    </location>
</feature>
<comment type="caution">
    <text evidence="16">The sequence shown here is derived from an EMBL/GenBank/DDBJ whole genome shotgun (WGS) entry which is preliminary data.</text>
</comment>
<dbReference type="GO" id="GO:0005759">
    <property type="term" value="C:mitochondrial matrix"/>
    <property type="evidence" value="ECO:0007669"/>
    <property type="project" value="UniProtKB-SubCell"/>
</dbReference>
<feature type="region of interest" description="Disordered" evidence="14">
    <location>
        <begin position="768"/>
        <end position="803"/>
    </location>
</feature>
<feature type="region of interest" description="Disordered" evidence="14">
    <location>
        <begin position="354"/>
        <end position="374"/>
    </location>
</feature>
<name>A0ABD3WYL9_SINWO</name>
<gene>
    <name evidence="16" type="ORF">ACJMK2_030816</name>
</gene>
<evidence type="ECO:0000256" key="2">
    <source>
        <dbReference type="ARBA" id="ARBA00004305"/>
    </source>
</evidence>
<evidence type="ECO:0000256" key="13">
    <source>
        <dbReference type="SAM" id="Coils"/>
    </source>
</evidence>
<keyword evidence="10" id="KW-0496">Mitochondrion</keyword>
<evidence type="ECO:0000256" key="11">
    <source>
        <dbReference type="ARBA" id="ARBA00023136"/>
    </source>
</evidence>
<dbReference type="InterPro" id="IPR031981">
    <property type="entry name" value="MIEAP_C"/>
</dbReference>
<feature type="compositionally biased region" description="Basic residues" evidence="14">
    <location>
        <begin position="406"/>
        <end position="420"/>
    </location>
</feature>
<dbReference type="GO" id="GO:0005741">
    <property type="term" value="C:mitochondrial outer membrane"/>
    <property type="evidence" value="ECO:0007669"/>
    <property type="project" value="UniProtKB-SubCell"/>
</dbReference>
<organism evidence="16 17">
    <name type="scientific">Sinanodonta woodiana</name>
    <name type="common">Chinese pond mussel</name>
    <name type="synonym">Anodonta woodiana</name>
    <dbReference type="NCBI Taxonomy" id="1069815"/>
    <lineage>
        <taxon>Eukaryota</taxon>
        <taxon>Metazoa</taxon>
        <taxon>Spiralia</taxon>
        <taxon>Lophotrochozoa</taxon>
        <taxon>Mollusca</taxon>
        <taxon>Bivalvia</taxon>
        <taxon>Autobranchia</taxon>
        <taxon>Heteroconchia</taxon>
        <taxon>Palaeoheterodonta</taxon>
        <taxon>Unionida</taxon>
        <taxon>Unionoidea</taxon>
        <taxon>Unionidae</taxon>
        <taxon>Unioninae</taxon>
        <taxon>Sinanodonta</taxon>
    </lineage>
</organism>
<feature type="region of interest" description="Disordered" evidence="14">
    <location>
        <begin position="1"/>
        <end position="49"/>
    </location>
</feature>
<evidence type="ECO:0000256" key="6">
    <source>
        <dbReference type="ARBA" id="ARBA00022490"/>
    </source>
</evidence>
<evidence type="ECO:0000313" key="16">
    <source>
        <dbReference type="EMBL" id="KAL3878471.1"/>
    </source>
</evidence>
<keyword evidence="6" id="KW-0963">Cytoplasm</keyword>
<dbReference type="EMBL" id="JBJQND010000004">
    <property type="protein sequence ID" value="KAL3878471.1"/>
    <property type="molecule type" value="Genomic_DNA"/>
</dbReference>